<dbReference type="InterPro" id="IPR035234">
    <property type="entry name" value="IgGFc-bd_N"/>
</dbReference>
<dbReference type="Gene3D" id="2.10.25.10">
    <property type="entry name" value="Laminin"/>
    <property type="match status" value="6"/>
</dbReference>
<dbReference type="CDD" id="cd19941">
    <property type="entry name" value="TIL"/>
    <property type="match status" value="6"/>
</dbReference>
<feature type="domain" description="VWFD" evidence="4">
    <location>
        <begin position="2493"/>
        <end position="2673"/>
    </location>
</feature>
<evidence type="ECO:0000313" key="6">
    <source>
        <dbReference type="RefSeq" id="XP_041425032.1"/>
    </source>
</evidence>
<evidence type="ECO:0000313" key="5">
    <source>
        <dbReference type="Proteomes" id="UP000186698"/>
    </source>
</evidence>
<organism evidence="5 6">
    <name type="scientific">Xenopus laevis</name>
    <name type="common">African clawed frog</name>
    <dbReference type="NCBI Taxonomy" id="8355"/>
    <lineage>
        <taxon>Eukaryota</taxon>
        <taxon>Metazoa</taxon>
        <taxon>Chordata</taxon>
        <taxon>Craniata</taxon>
        <taxon>Vertebrata</taxon>
        <taxon>Euteleostomi</taxon>
        <taxon>Amphibia</taxon>
        <taxon>Batrachia</taxon>
        <taxon>Anura</taxon>
        <taxon>Pipoidea</taxon>
        <taxon>Pipidae</taxon>
        <taxon>Xenopodinae</taxon>
        <taxon>Xenopus</taxon>
        <taxon>Xenopus</taxon>
    </lineage>
</organism>
<gene>
    <name evidence="6" type="primary">LOC108696890</name>
</gene>
<evidence type="ECO:0000259" key="4">
    <source>
        <dbReference type="PROSITE" id="PS51233"/>
    </source>
</evidence>
<dbReference type="InterPro" id="IPR025615">
    <property type="entry name" value="TILa_dom"/>
</dbReference>
<name>A0A8J1L654_XENLA</name>
<dbReference type="GeneID" id="108696890"/>
<dbReference type="Pfam" id="PF12714">
    <property type="entry name" value="TILa"/>
    <property type="match status" value="6"/>
</dbReference>
<proteinExistence type="predicted"/>
<dbReference type="PROSITE" id="PS51233">
    <property type="entry name" value="VWFD"/>
    <property type="match status" value="7"/>
</dbReference>
<dbReference type="RefSeq" id="XP_041425032.1">
    <property type="nucleotide sequence ID" value="XM_041569098.1"/>
</dbReference>
<keyword evidence="5" id="KW-1185">Reference proteome</keyword>
<dbReference type="InterPro" id="IPR014853">
    <property type="entry name" value="VWF/SSPO/ZAN-like_Cys-rich_dom"/>
</dbReference>
<keyword evidence="1" id="KW-0677">Repeat</keyword>
<dbReference type="GO" id="GO:0005201">
    <property type="term" value="F:extracellular matrix structural constituent"/>
    <property type="evidence" value="ECO:0000318"/>
    <property type="project" value="GO_Central"/>
</dbReference>
<dbReference type="InterPro" id="IPR036084">
    <property type="entry name" value="Ser_inhib-like_sf"/>
</dbReference>
<keyword evidence="3" id="KW-0325">Glycoprotein</keyword>
<dbReference type="SUPFAM" id="SSF57567">
    <property type="entry name" value="Serine protease inhibitors"/>
    <property type="match status" value="6"/>
</dbReference>
<feature type="domain" description="VWFD" evidence="4">
    <location>
        <begin position="2880"/>
        <end position="3055"/>
    </location>
</feature>
<evidence type="ECO:0000256" key="2">
    <source>
        <dbReference type="ARBA" id="ARBA00023157"/>
    </source>
</evidence>
<dbReference type="SMART" id="SM00215">
    <property type="entry name" value="VWC_out"/>
    <property type="match status" value="6"/>
</dbReference>
<dbReference type="FunFam" id="2.10.25.10:FF:000055">
    <property type="entry name" value="alpha-tectorin isoform X1"/>
    <property type="match status" value="6"/>
</dbReference>
<dbReference type="PANTHER" id="PTHR11339">
    <property type="entry name" value="EXTRACELLULAR MATRIX GLYCOPROTEIN RELATED"/>
    <property type="match status" value="1"/>
</dbReference>
<dbReference type="Pfam" id="PF17517">
    <property type="entry name" value="IgGFc_binding"/>
    <property type="match status" value="1"/>
</dbReference>
<feature type="domain" description="VWFD" evidence="4">
    <location>
        <begin position="1306"/>
        <end position="1480"/>
    </location>
</feature>
<dbReference type="SMART" id="SM00832">
    <property type="entry name" value="C8"/>
    <property type="match status" value="6"/>
</dbReference>
<dbReference type="InterPro" id="IPR050780">
    <property type="entry name" value="Mucin_vWF_Thrombospondin_sf"/>
</dbReference>
<dbReference type="SMART" id="SM00216">
    <property type="entry name" value="VWD"/>
    <property type="match status" value="7"/>
</dbReference>
<dbReference type="SMART" id="SM00214">
    <property type="entry name" value="VWC"/>
    <property type="match status" value="4"/>
</dbReference>
<dbReference type="KEGG" id="xla:108696890"/>
<dbReference type="PANTHER" id="PTHR11339:SF244">
    <property type="entry name" value="IGGFC-BINDING PROTEIN"/>
    <property type="match status" value="1"/>
</dbReference>
<dbReference type="OrthoDB" id="6236007at2759"/>
<dbReference type="GO" id="GO:0005615">
    <property type="term" value="C:extracellular space"/>
    <property type="evidence" value="ECO:0000318"/>
    <property type="project" value="GO_Central"/>
</dbReference>
<sequence>MVSICPTVATPKESQGWSLVLKDPPYSDLTYFLLDRLVVQVSCVVQPSFVLTKPYGTQVREAEQEKSPAAMGVKTCLRSFFLLSLGYSLCMAGVPGTEFVTVFIQNTNYQTGYPDLQLIITAHSPSTTVTVRVNKYNFKKVVKLDKGEETTVALPNKIQAQPGISFPYSVIVMSDNPVSVVSRNTKRGTSDTASLYPVEELGTEYYVFTPPRGPTGSYKEFAVVTKEPTTVTISLTGSVTFQNRRYSKGSKLTLTLEPFESVALQSEDDLTGTKVVSIKPVAVLSGHSCATLQTRCSHVYEQLQPVPMWGSTYLIAPIAFKTSYDLVYVTAAEKTHLTYQIEDEKETYKLLEGESLEIELKPNAPIFLSSSEGIQVFLFSAGGRQDTRVFDTFLLGVPDVSSFCTSYQAVGKDTPNNLAFAVAKTSSLQGITVDKQPLKEPNWQKIDGTEYSWGSLQLDSNDRNYMVESKNNTFGLIVVGVSQTNVYGEVATCVGGSTRQSCSLLKCRKFETCKIVHGRALCIANGEAVCWAWGDPHYHTFDSKNYDFQGTCSYTMATTCGTDPDLAPFNIETTNENRGSSLVSYISNALIQVYGYNISSYRSEIGVVRVNNQRFQLPVTLQDGNLMMFQSGSLLVLVTDFGLRVFYDWNMLFKIYLPSSYSEKVCGLCGNFNDIPGDDLFSQDHVSLDPIEYGKLWKVQSSSPSTCWDDCHGPCKKCSPSEKQKYGDVSLCGIIVLRENGPFRLCHETIDPKIYLDNCIYDLCLNDGFQQILCQTLKTYSDSCRRENVPVFEWRNATGCNLECQPNSVYKFCGSACPATCEDPDAPSKCTEPCIETCECDAGFVMIEGKCTPKENCGCFYQGHFVAPNQTFWADTGCKQRCTCDAKSRTVTCKKNGCRSGEECTVKNGIQDCYAITYGQCSASGDPHYITYDGLHYNFQGTCQYKLSGLCNKNKGLTDFQVNVRNQNRGSRAVSYITAVNLTIYSMEIQMRRDFPDQVLVDGILSNLPLTLSSGRITVFRSGQHCIIQSQLGLRVAFDWDARVAVTVPSSYAGSVCGLCGNYNNQPDDDLMTQGGTITTDSIEFGNSWKVADLPGCSGGAPENCNLTALVKEQRKTKKDCGMILDKNGPFRDCHAVIPPEDYFLDCVFDMCSYGKREDISCRLITGYTSVCQEAGATVYPWRSEEFCKLPCNDNSHYNVCTNGCPSTCLSLMSSTNCDIKCQEGCACNVGYVLSGGYCVPLSDCGCTYSGKYYKPDEVFFPEDNCDKKCTCAFGGVVTCSSFSCDPYEECRVEKGVQSCQPIGSSTCSVVGEGSYWTFDNQKFEFYGNCSYILSKSCLPDGSKLTPYVIHLQNQELVTGGVSKRQVLTLEAYGYNVTIYVKSEIKMLVNGILQNLPFDLDSGKLKGDHQGLGVVLRADFGLVITSDFSIHVTVPGNYHNYTCGLCGDYNENPQDDISPADDVVTFADSWKDSDSDNFCGTSELCTGENQTCPICPSKKAKILKGENYCGILVKSDGPFAACHGTIDPKMYRASCVNSLCDGTGDLCLILQNYVALCQASGVQINSWRTPSFCPLTCPVNSHFESCVDLCTTSCSSLYDTSICPTSCSEGCECDDGYLFQGGQCVPPKQCGCYMSNSYYKANQTIISQDCTQTCTCYSNRGMICDPYSCGPKEVCTIIDGVVGCINVDPCKSVTCRTKETCKVQDGNPVCVPDYKGVCLAWGAPHYQTYDNFNFQFEGTCTYVLTEYIGEDATLVPFRIEEQKENRGSPIISFIRQIDVFVYDYKISIVKGEFGKVRVNNEIANTPVTLLDGKVSITFSGSDAILNTDFSLQMTYDYNTKVVVSIPSSYHASTGGLCGNFNQDPDDEKITSDNEPVVSVTEWAKSWKVNKNDSFCWDTCEGNCTTCDDNMISRYSQEDSCGLLNNTINGPFRECHSIINPEKFFSNCLYDLCNNGQALNLHCTTIQSYADVCRWQGVTIYDWRTSSGCLFPCPENSHYEVCGTACPASCFDRNAPDRCTEACAETCQCNDGFILSAGKCVPLTSCGCSQNGFYYQPNQEFWNDDKCSVHCKCNSLLGLVDCKESSCKSGERCMLVDGVQGCYPENYTTCVSSGDPHYTTFDGRKYDFMGTCIYQLAGVCSNDPTLTPFQVNVQNEARGRKSVSYTKALTLQVYGQNITLTRNYPLQIQVNGVVKSLPFAYKTNKIKAFMRGEHCFVRTDFDVTVNFNWDNYARVMLPSRYIGAVCGLCGNNNNDPKDDIPVTDDDQVPDSFGNMWKVGEVPECTSGCHEKCPKCSEKDAIKYKDEKYCGILNKVDGPFKECYEVIDPTSYLTECVYDSCQYKGFYSAVCNAIALYASHCQEKGVKIEQWRTPTFCSPTCPPNSHYEMCGSGCQATCASLFTSEDCEKSCTEGCYCDSGFIMSGGQCVPFSECGCVFREVYYKKGEEFYPDGDCKQYCRCLENGEVQCQEKKCGANEECTVVNGVQACYSTFKGTCVVSGSTHYSSFDGLSYNFQGSCSYTLTEVCRGDLALANFSITVENEKNKQSNQAVIRSVSVNIYGTEIVLMKDTPWTVQINDEANILPLTLENEKIHINPEGSNILIQTDFDLTVLYNTLGSVQITLPGDYQDTLCGLCGDFNGQSNDDFRLPSGQLTDSLEEFGKAWKTNLEKSDCDNICKEKCNGCDPLRAAIFGRDEACGQILLETGPFADCKELVNITEYFDHCLFDMCTSDGQNQILCDSLQAFATACQAAGAKIRPWRTSTFCPLSCPQQSHYEVCTHTCDGSCSAITVSGSCSERCFEGCECDKEYMFDGGKCVPMEKCGCVYNGRYLSAGDAVLSPDCLQRCTCENGGVVVCTNFSCSDTQYCELQNGERACYEKHGTCSIDVEGGMITFDKFSGQVPPNHIFDFASVCNVDLDAWFRVVVITQSCSGNGGFDVSAVHAYFQSVSIAITPNGEAWVNGRKVAVPTHLPGSLSVDLVEESTVIKNGEDMELVMDKNGGLTLNVSPELSGSMCGACGNFNKKRSDDLQGPDAKLTVNFVELIESWRSHDFYKCEL</sequence>
<keyword evidence="2" id="KW-1015">Disulfide bond</keyword>
<dbReference type="Proteomes" id="UP000186698">
    <property type="component" value="Chromosome 7L"/>
</dbReference>
<dbReference type="Pfam" id="PF01826">
    <property type="entry name" value="TIL"/>
    <property type="match status" value="6"/>
</dbReference>
<feature type="domain" description="VWFD" evidence="4">
    <location>
        <begin position="1716"/>
        <end position="1896"/>
    </location>
</feature>
<dbReference type="GO" id="GO:0031012">
    <property type="term" value="C:extracellular matrix"/>
    <property type="evidence" value="ECO:0000318"/>
    <property type="project" value="GO_Central"/>
</dbReference>
<accession>A0A8J1L654</accession>
<dbReference type="InterPro" id="IPR001846">
    <property type="entry name" value="VWF_type-D"/>
</dbReference>
<feature type="domain" description="VWFD" evidence="4">
    <location>
        <begin position="528"/>
        <end position="708"/>
    </location>
</feature>
<dbReference type="InterPro" id="IPR002919">
    <property type="entry name" value="TIL_dom"/>
</dbReference>
<evidence type="ECO:0000256" key="3">
    <source>
        <dbReference type="ARBA" id="ARBA00023180"/>
    </source>
</evidence>
<dbReference type="SUPFAM" id="SSF57603">
    <property type="entry name" value="FnI-like domain"/>
    <property type="match status" value="1"/>
</dbReference>
<reference evidence="6" key="1">
    <citation type="submission" date="2025-08" db="UniProtKB">
        <authorList>
            <consortium name="RefSeq"/>
        </authorList>
    </citation>
    <scope>IDENTIFICATION</scope>
    <source>
        <strain evidence="6">J_2021</strain>
        <tissue evidence="6">Erythrocytes</tissue>
    </source>
</reference>
<dbReference type="InterPro" id="IPR001007">
    <property type="entry name" value="VWF_dom"/>
</dbReference>
<feature type="domain" description="VWFD" evidence="4">
    <location>
        <begin position="919"/>
        <end position="1098"/>
    </location>
</feature>
<dbReference type="Pfam" id="PF08742">
    <property type="entry name" value="C8"/>
    <property type="match status" value="6"/>
</dbReference>
<protein>
    <submittedName>
        <fullName evidence="6">IgGFc-binding protein</fullName>
    </submittedName>
</protein>
<evidence type="ECO:0000256" key="1">
    <source>
        <dbReference type="ARBA" id="ARBA00022737"/>
    </source>
</evidence>
<dbReference type="Pfam" id="PF00094">
    <property type="entry name" value="VWD"/>
    <property type="match status" value="7"/>
</dbReference>
<feature type="domain" description="VWFD" evidence="4">
    <location>
        <begin position="2107"/>
        <end position="2284"/>
    </location>
</feature>